<feature type="domain" description="Transposase IS66 zinc-finger binding" evidence="2">
    <location>
        <begin position="128"/>
        <end position="172"/>
    </location>
</feature>
<dbReference type="Pfam" id="PF13005">
    <property type="entry name" value="zf-IS66"/>
    <property type="match status" value="1"/>
</dbReference>
<dbReference type="Proteomes" id="UP000008152">
    <property type="component" value="Chromosome I"/>
</dbReference>
<dbReference type="InterPro" id="IPR024463">
    <property type="entry name" value="Transposase_TnpC_homeodom"/>
</dbReference>
<reference evidence="5 6" key="1">
    <citation type="submission" date="2007-08" db="EMBL/GenBank/DDBJ databases">
        <authorList>
            <consortium name="The Vibrio harveyi Genome Sequencing Project"/>
            <person name="Bassler B."/>
            <person name="Clifton S.W."/>
            <person name="Fulton L."/>
            <person name="Delehaunty K."/>
            <person name="Fronick C."/>
            <person name="Harrison M."/>
            <person name="Markivic C."/>
            <person name="Fulton R."/>
            <person name="Tin-Wollam A.-M."/>
            <person name="Shah N."/>
            <person name="Pepin K."/>
            <person name="Nash W."/>
            <person name="Thiruvilangam P."/>
            <person name="Bhonagiri V."/>
            <person name="Waters C."/>
            <person name="Tu K.C."/>
            <person name="Irgon J."/>
            <person name="Wilson R.K."/>
        </authorList>
    </citation>
    <scope>NUCLEOTIDE SEQUENCE [LARGE SCALE GENOMIC DNA]</scope>
    <source>
        <strain evidence="6">ATCC BAA-1116 / BB120</strain>
    </source>
</reference>
<dbReference type="PATRIC" id="fig|338187.36.peg.1564"/>
<feature type="domain" description="Transposase TnpC homeodomain" evidence="3">
    <location>
        <begin position="50"/>
        <end position="120"/>
    </location>
</feature>
<feature type="domain" description="Transposase IS66 C-terminal" evidence="4">
    <location>
        <begin position="482"/>
        <end position="518"/>
    </location>
</feature>
<dbReference type="NCBIfam" id="NF033517">
    <property type="entry name" value="transpos_IS66"/>
    <property type="match status" value="1"/>
</dbReference>
<evidence type="ECO:0000259" key="4">
    <source>
        <dbReference type="Pfam" id="PF13817"/>
    </source>
</evidence>
<dbReference type="PANTHER" id="PTHR33678">
    <property type="entry name" value="BLL1576 PROTEIN"/>
    <property type="match status" value="1"/>
</dbReference>
<dbReference type="InterPro" id="IPR024474">
    <property type="entry name" value="Znf_dom_IS66"/>
</dbReference>
<sequence>MIFSIINAMKKTPNINPESQDVAKLQAMVKALLLSQERKESQWKQERQSLLEQLKLAFDRQFAKRSEALKPYDESQGDLFNEVECEAAKEEEVEVVTTTTTTKKRGKRKPLPKTLPREVIELDLDDHEKQCACCQHSLHKIGEDRSEKLEFSPAVLKVLEYVRPKYACRQCEQTEDNSHIVQKPAPQSIIPKSFATESLLANIILGKYQYAMPLYRQESLFTQSGIELSRTTMARWVIQVSEKFTPLYAALKAHLLQQVVVQADETPLNVLKEDKQCYMWLYCSGADSPDAALPNVKNIALYDYQNSRARVCPVAFLGDYSGYLQTDGYGAYDGLHHVTNVGCLAHARRKFMDAKKLQGKGKSGKADKALAKIQKLYGIESRLKGATVETRKAERQQHAKPILDELHDWMTSQQVISSSPLGKAIKYTLGQWPKLIRYIDDGHLSIDNNRAERAIKPLVIGRKNWLFSNTPNGADASAMLYSIVETAKANGLILYDYMVKCMKELAKAEPDIDALLPWNFKY</sequence>
<dbReference type="Pfam" id="PF03050">
    <property type="entry name" value="DDE_Tnp_IS66"/>
    <property type="match status" value="1"/>
</dbReference>
<accession>A7MTJ9</accession>
<dbReference type="PANTHER" id="PTHR33678:SF1">
    <property type="entry name" value="BLL1576 PROTEIN"/>
    <property type="match status" value="1"/>
</dbReference>
<evidence type="ECO:0008006" key="7">
    <source>
        <dbReference type="Google" id="ProtNLM"/>
    </source>
</evidence>
<dbReference type="InterPro" id="IPR039552">
    <property type="entry name" value="IS66_C"/>
</dbReference>
<evidence type="ECO:0000259" key="2">
    <source>
        <dbReference type="Pfam" id="PF13005"/>
    </source>
</evidence>
<name>A7MTJ9_VIBC1</name>
<evidence type="ECO:0000259" key="3">
    <source>
        <dbReference type="Pfam" id="PF13007"/>
    </source>
</evidence>
<feature type="domain" description="Transposase IS66 central" evidence="1">
    <location>
        <begin position="192"/>
        <end position="475"/>
    </location>
</feature>
<dbReference type="Pfam" id="PF13007">
    <property type="entry name" value="LZ_Tnp_IS66"/>
    <property type="match status" value="1"/>
</dbReference>
<dbReference type="EMBL" id="CP000789">
    <property type="protein sequence ID" value="ABU70615.1"/>
    <property type="molecule type" value="Genomic_DNA"/>
</dbReference>
<dbReference type="InterPro" id="IPR004291">
    <property type="entry name" value="Transposase_IS66_central"/>
</dbReference>
<gene>
    <name evidence="5" type="ordered locus">VIBHAR_01646</name>
</gene>
<dbReference type="InterPro" id="IPR052344">
    <property type="entry name" value="Transposase-related"/>
</dbReference>
<dbReference type="Pfam" id="PF13817">
    <property type="entry name" value="DDE_Tnp_IS66_C"/>
    <property type="match status" value="1"/>
</dbReference>
<dbReference type="KEGG" id="vha:VIBHAR_01646"/>
<evidence type="ECO:0000313" key="6">
    <source>
        <dbReference type="Proteomes" id="UP000008152"/>
    </source>
</evidence>
<evidence type="ECO:0000259" key="1">
    <source>
        <dbReference type="Pfam" id="PF03050"/>
    </source>
</evidence>
<organism evidence="5 6">
    <name type="scientific">Vibrio campbellii (strain ATCC BAA-1116)</name>
    <dbReference type="NCBI Taxonomy" id="2902295"/>
    <lineage>
        <taxon>Bacteria</taxon>
        <taxon>Pseudomonadati</taxon>
        <taxon>Pseudomonadota</taxon>
        <taxon>Gammaproteobacteria</taxon>
        <taxon>Vibrionales</taxon>
        <taxon>Vibrionaceae</taxon>
        <taxon>Vibrio</taxon>
    </lineage>
</organism>
<evidence type="ECO:0000313" key="5">
    <source>
        <dbReference type="EMBL" id="ABU70615.1"/>
    </source>
</evidence>
<dbReference type="AlphaFoldDB" id="A7MTJ9"/>
<protein>
    <recommendedName>
        <fullName evidence="7">IS66 family transposase</fullName>
    </recommendedName>
</protein>
<proteinExistence type="predicted"/>